<evidence type="ECO:0000256" key="1">
    <source>
        <dbReference type="SAM" id="MobiDB-lite"/>
    </source>
</evidence>
<dbReference type="EMBL" id="CAAALY010070414">
    <property type="protein sequence ID" value="VEL24895.1"/>
    <property type="molecule type" value="Genomic_DNA"/>
</dbReference>
<keyword evidence="2" id="KW-0812">Transmembrane</keyword>
<evidence type="ECO:0000256" key="2">
    <source>
        <dbReference type="SAM" id="Phobius"/>
    </source>
</evidence>
<sequence length="135" mass="14577">MDTDTDTDTDTDMDMGSDWRPLLASHLVPAVAAIAAAGLRRPRRVLWPEQEVSSDSLRAASRPHTPPTCRPTATAIITSINSISSIANSRSPSRPSLRLQVRQKVGPRGWAGNRVSGIRTPQPGGTRSWAARGRD</sequence>
<comment type="caution">
    <text evidence="3">The sequence shown here is derived from an EMBL/GenBank/DDBJ whole genome shotgun (WGS) entry which is preliminary data.</text>
</comment>
<feature type="transmembrane region" description="Helical" evidence="2">
    <location>
        <begin position="22"/>
        <end position="39"/>
    </location>
</feature>
<evidence type="ECO:0000313" key="4">
    <source>
        <dbReference type="Proteomes" id="UP000784294"/>
    </source>
</evidence>
<accession>A0A448X0G8</accession>
<evidence type="ECO:0000313" key="3">
    <source>
        <dbReference type="EMBL" id="VEL24895.1"/>
    </source>
</evidence>
<gene>
    <name evidence="3" type="ORF">PXEA_LOCUS18335</name>
</gene>
<feature type="region of interest" description="Disordered" evidence="1">
    <location>
        <begin position="104"/>
        <end position="135"/>
    </location>
</feature>
<proteinExistence type="predicted"/>
<name>A0A448X0G8_9PLAT</name>
<dbReference type="Proteomes" id="UP000784294">
    <property type="component" value="Unassembled WGS sequence"/>
</dbReference>
<keyword evidence="4" id="KW-1185">Reference proteome</keyword>
<keyword evidence="2" id="KW-0472">Membrane</keyword>
<reference evidence="3" key="1">
    <citation type="submission" date="2018-11" db="EMBL/GenBank/DDBJ databases">
        <authorList>
            <consortium name="Pathogen Informatics"/>
        </authorList>
    </citation>
    <scope>NUCLEOTIDE SEQUENCE</scope>
</reference>
<feature type="region of interest" description="Disordered" evidence="1">
    <location>
        <begin position="49"/>
        <end position="71"/>
    </location>
</feature>
<organism evidence="3 4">
    <name type="scientific">Protopolystoma xenopodis</name>
    <dbReference type="NCBI Taxonomy" id="117903"/>
    <lineage>
        <taxon>Eukaryota</taxon>
        <taxon>Metazoa</taxon>
        <taxon>Spiralia</taxon>
        <taxon>Lophotrochozoa</taxon>
        <taxon>Platyhelminthes</taxon>
        <taxon>Monogenea</taxon>
        <taxon>Polyopisthocotylea</taxon>
        <taxon>Polystomatidea</taxon>
        <taxon>Polystomatidae</taxon>
        <taxon>Protopolystoma</taxon>
    </lineage>
</organism>
<keyword evidence="2" id="KW-1133">Transmembrane helix</keyword>
<protein>
    <submittedName>
        <fullName evidence="3">Uncharacterized protein</fullName>
    </submittedName>
</protein>
<dbReference type="AlphaFoldDB" id="A0A448X0G8"/>